<dbReference type="PANTHER" id="PTHR48464">
    <property type="match status" value="1"/>
</dbReference>
<dbReference type="AlphaFoldDB" id="A0A061F3F0"/>
<evidence type="ECO:0000313" key="2">
    <source>
        <dbReference type="Proteomes" id="UP000026915"/>
    </source>
</evidence>
<protein>
    <submittedName>
        <fullName evidence="1">Uncharacterized protein</fullName>
    </submittedName>
</protein>
<dbReference type="Gramene" id="EOY09054">
    <property type="protein sequence ID" value="EOY09054"/>
    <property type="gene ID" value="TCM_024394"/>
</dbReference>
<keyword evidence="2" id="KW-1185">Reference proteome</keyword>
<reference evidence="1 2" key="1">
    <citation type="journal article" date="2013" name="Genome Biol.">
        <title>The genome sequence of the most widely cultivated cacao type and its use to identify candidate genes regulating pod color.</title>
        <authorList>
            <person name="Motamayor J.C."/>
            <person name="Mockaitis K."/>
            <person name="Schmutz J."/>
            <person name="Haiminen N."/>
            <person name="Iii D.L."/>
            <person name="Cornejo O."/>
            <person name="Findley S.D."/>
            <person name="Zheng P."/>
            <person name="Utro F."/>
            <person name="Royaert S."/>
            <person name="Saski C."/>
            <person name="Jenkins J."/>
            <person name="Podicheti R."/>
            <person name="Zhao M."/>
            <person name="Scheffler B.E."/>
            <person name="Stack J.C."/>
            <person name="Feltus F.A."/>
            <person name="Mustiga G.M."/>
            <person name="Amores F."/>
            <person name="Phillips W."/>
            <person name="Marelli J.P."/>
            <person name="May G.D."/>
            <person name="Shapiro H."/>
            <person name="Ma J."/>
            <person name="Bustamante C.D."/>
            <person name="Schnell R.J."/>
            <person name="Main D."/>
            <person name="Gilbert D."/>
            <person name="Parida L."/>
            <person name="Kuhn D.N."/>
        </authorList>
    </citation>
    <scope>NUCLEOTIDE SEQUENCE [LARGE SCALE GENOMIC DNA]</scope>
    <source>
        <strain evidence="2">cv. Matina 1-6</strain>
    </source>
</reference>
<dbReference type="Proteomes" id="UP000026915">
    <property type="component" value="Chromosome 5"/>
</dbReference>
<sequence length="108" mass="12316">MSASVAFASQSSKATKRKWKYQEDVALVSLEFSTIQPQTSALRSEDTSTRKKRRLNEVCDPVTFESSITIATIMGENLKELGSILLNLLLPLGIENREEWRLWLLPFR</sequence>
<dbReference type="EMBL" id="CM001883">
    <property type="protein sequence ID" value="EOY09054.1"/>
    <property type="molecule type" value="Genomic_DNA"/>
</dbReference>
<evidence type="ECO:0000313" key="1">
    <source>
        <dbReference type="EMBL" id="EOY09054.1"/>
    </source>
</evidence>
<dbReference type="HOGENOM" id="CLU_2201830_0_0_1"/>
<organism evidence="1 2">
    <name type="scientific">Theobroma cacao</name>
    <name type="common">Cacao</name>
    <name type="synonym">Cocoa</name>
    <dbReference type="NCBI Taxonomy" id="3641"/>
    <lineage>
        <taxon>Eukaryota</taxon>
        <taxon>Viridiplantae</taxon>
        <taxon>Streptophyta</taxon>
        <taxon>Embryophyta</taxon>
        <taxon>Tracheophyta</taxon>
        <taxon>Spermatophyta</taxon>
        <taxon>Magnoliopsida</taxon>
        <taxon>eudicotyledons</taxon>
        <taxon>Gunneridae</taxon>
        <taxon>Pentapetalae</taxon>
        <taxon>rosids</taxon>
        <taxon>malvids</taxon>
        <taxon>Malvales</taxon>
        <taxon>Malvaceae</taxon>
        <taxon>Byttnerioideae</taxon>
        <taxon>Theobroma</taxon>
    </lineage>
</organism>
<name>A0A061F3F0_THECC</name>
<gene>
    <name evidence="1" type="ORF">TCM_024394</name>
</gene>
<accession>A0A061F3F0</accession>
<proteinExistence type="predicted"/>
<dbReference type="InParanoid" id="A0A061F3F0"/>
<dbReference type="PANTHER" id="PTHR48464:SF1">
    <property type="entry name" value="MYB_SANT-LIKE DOMAIN-CONTAINING PROTEIN"/>
    <property type="match status" value="1"/>
</dbReference>